<dbReference type="GO" id="GO:0016567">
    <property type="term" value="P:protein ubiquitination"/>
    <property type="evidence" value="ECO:0007669"/>
    <property type="project" value="UniProtKB-UniPathway"/>
</dbReference>
<dbReference type="GO" id="GO:0061630">
    <property type="term" value="F:ubiquitin protein ligase activity"/>
    <property type="evidence" value="ECO:0007669"/>
    <property type="project" value="UniProtKB-EC"/>
</dbReference>
<accession>A0A6A4KJR3</accession>
<dbReference type="Pfam" id="PF00632">
    <property type="entry name" value="HECT"/>
    <property type="match status" value="1"/>
</dbReference>
<dbReference type="PANTHER" id="PTHR11254">
    <property type="entry name" value="HECT DOMAIN UBIQUITIN-PROTEIN LIGASE"/>
    <property type="match status" value="1"/>
</dbReference>
<dbReference type="SMART" id="SM00239">
    <property type="entry name" value="C2"/>
    <property type="match status" value="1"/>
</dbReference>
<dbReference type="PANTHER" id="PTHR11254:SF440">
    <property type="entry name" value="E3 UBIQUITIN-PROTEIN LIGASE NEDD-4"/>
    <property type="match status" value="1"/>
</dbReference>
<feature type="compositionally biased region" description="Polar residues" evidence="9">
    <location>
        <begin position="225"/>
        <end position="246"/>
    </location>
</feature>
<comment type="catalytic activity">
    <reaction evidence="1 8">
        <text>S-ubiquitinyl-[E2 ubiquitin-conjugating enzyme]-L-cysteine + [acceptor protein]-L-lysine = [E2 ubiquitin-conjugating enzyme]-L-cysteine + N(6)-ubiquitinyl-[acceptor protein]-L-lysine.</text>
        <dbReference type="EC" id="2.3.2.26"/>
    </reaction>
</comment>
<proteinExistence type="predicted"/>
<evidence type="ECO:0000256" key="7">
    <source>
        <dbReference type="ARBA" id="ARBA00022786"/>
    </source>
</evidence>
<dbReference type="GO" id="GO:0019871">
    <property type="term" value="F:sodium channel inhibitor activity"/>
    <property type="evidence" value="ECO:0007669"/>
    <property type="project" value="TreeGrafter"/>
</dbReference>
<keyword evidence="7 8" id="KW-0833">Ubl conjugation pathway</keyword>
<dbReference type="Pfam" id="PF00397">
    <property type="entry name" value="WW"/>
    <property type="match status" value="3"/>
</dbReference>
<dbReference type="SMART" id="SM00456">
    <property type="entry name" value="WW"/>
    <property type="match status" value="3"/>
</dbReference>
<dbReference type="InterPro" id="IPR036020">
    <property type="entry name" value="WW_dom_sf"/>
</dbReference>
<evidence type="ECO:0000256" key="2">
    <source>
        <dbReference type="ARBA" id="ARBA00004496"/>
    </source>
</evidence>
<keyword evidence="4" id="KW-0963">Cytoplasm</keyword>
<dbReference type="CDD" id="cd04033">
    <property type="entry name" value="C2_NEDD4_NEDD4L"/>
    <property type="match status" value="1"/>
</dbReference>
<dbReference type="SUPFAM" id="SSF51045">
    <property type="entry name" value="WW domain"/>
    <property type="match status" value="3"/>
</dbReference>
<evidence type="ECO:0000256" key="6">
    <source>
        <dbReference type="ARBA" id="ARBA00022737"/>
    </source>
</evidence>
<dbReference type="FunFam" id="2.20.70.10:FF:000017">
    <property type="entry name" value="E3 ubiquitin-protein ligase"/>
    <property type="match status" value="1"/>
</dbReference>
<dbReference type="InterPro" id="IPR000008">
    <property type="entry name" value="C2_dom"/>
</dbReference>
<dbReference type="PROSITE" id="PS50237">
    <property type="entry name" value="HECT"/>
    <property type="match status" value="1"/>
</dbReference>
<dbReference type="AlphaFoldDB" id="A0A6A4KJR3"/>
<dbReference type="FunFam" id="2.20.70.10:FF:000037">
    <property type="entry name" value="E3 ubiquitin-protein ligase nedd-4"/>
    <property type="match status" value="1"/>
</dbReference>
<dbReference type="Gene3D" id="2.20.70.10">
    <property type="match status" value="2"/>
</dbReference>
<dbReference type="CDD" id="cd00078">
    <property type="entry name" value="HECTc"/>
    <property type="match status" value="1"/>
</dbReference>
<dbReference type="PROSITE" id="PS50004">
    <property type="entry name" value="C2"/>
    <property type="match status" value="1"/>
</dbReference>
<feature type="compositionally biased region" description="Polar residues" evidence="9">
    <location>
        <begin position="188"/>
        <end position="201"/>
    </location>
</feature>
<comment type="caution">
    <text evidence="10">The sequence shown here is derived from an EMBL/GenBank/DDBJ whole genome shotgun (WGS) entry which is preliminary data.</text>
</comment>
<protein>
    <recommendedName>
        <fullName evidence="8">E3 ubiquitin-protein ligase</fullName>
        <ecNumber evidence="8">2.3.2.26</ecNumber>
    </recommendedName>
</protein>
<feature type="compositionally biased region" description="Basic and acidic residues" evidence="9">
    <location>
        <begin position="250"/>
        <end position="265"/>
    </location>
</feature>
<dbReference type="InterPro" id="IPR035892">
    <property type="entry name" value="C2_domain_sf"/>
</dbReference>
<dbReference type="EMBL" id="WIXP02000001">
    <property type="protein sequence ID" value="KAF6217140.1"/>
    <property type="molecule type" value="Genomic_DNA"/>
</dbReference>
<feature type="region of interest" description="Disordered" evidence="9">
    <location>
        <begin position="188"/>
        <end position="212"/>
    </location>
</feature>
<dbReference type="UniPathway" id="UPA00143"/>
<feature type="compositionally biased region" description="Low complexity" evidence="9">
    <location>
        <begin position="269"/>
        <end position="285"/>
    </location>
</feature>
<gene>
    <name evidence="10" type="ORF">GE061_001494</name>
</gene>
<dbReference type="OrthoDB" id="423283at2759"/>
<dbReference type="GO" id="GO:0006511">
    <property type="term" value="P:ubiquitin-dependent protein catabolic process"/>
    <property type="evidence" value="ECO:0007669"/>
    <property type="project" value="InterPro"/>
</dbReference>
<dbReference type="Gene3D" id="2.60.40.150">
    <property type="entry name" value="C2 domain"/>
    <property type="match status" value="1"/>
</dbReference>
<dbReference type="PROSITE" id="PS01159">
    <property type="entry name" value="WW_DOMAIN_1"/>
    <property type="match status" value="3"/>
</dbReference>
<evidence type="ECO:0000256" key="8">
    <source>
        <dbReference type="PIRNR" id="PIRNR001569"/>
    </source>
</evidence>
<dbReference type="FunFam" id="2.60.40.150:FF:000096">
    <property type="entry name" value="E3 ubiquitin-protein ligase Nedd-4"/>
    <property type="match status" value="1"/>
</dbReference>
<dbReference type="CDD" id="cd00201">
    <property type="entry name" value="WW"/>
    <property type="match status" value="3"/>
</dbReference>
<dbReference type="InterPro" id="IPR035983">
    <property type="entry name" value="Hect_E3_ubiquitin_ligase"/>
</dbReference>
<dbReference type="SMART" id="SM00119">
    <property type="entry name" value="HECTc"/>
    <property type="match status" value="1"/>
</dbReference>
<name>A0A6A4KJR3_APOLU</name>
<dbReference type="InterPro" id="IPR050409">
    <property type="entry name" value="E3_ubiq-protein_ligase"/>
</dbReference>
<dbReference type="GO" id="GO:0005737">
    <property type="term" value="C:cytoplasm"/>
    <property type="evidence" value="ECO:0007669"/>
    <property type="project" value="UniProtKB-SubCell"/>
</dbReference>
<evidence type="ECO:0000256" key="4">
    <source>
        <dbReference type="ARBA" id="ARBA00022490"/>
    </source>
</evidence>
<dbReference type="SUPFAM" id="SSF56204">
    <property type="entry name" value="Hect, E3 ligase catalytic domain"/>
    <property type="match status" value="1"/>
</dbReference>
<dbReference type="Gene3D" id="3.30.2410.10">
    <property type="entry name" value="Hect, E3 ligase catalytic domain"/>
    <property type="match status" value="1"/>
</dbReference>
<comment type="pathway">
    <text evidence="3 8">Protein modification; protein ubiquitination.</text>
</comment>
<dbReference type="FunFam" id="3.90.1750.10:FF:000001">
    <property type="entry name" value="E3 ubiquitin-protein ligase NEDD4-like"/>
    <property type="match status" value="1"/>
</dbReference>
<dbReference type="SUPFAM" id="SSF49562">
    <property type="entry name" value="C2 domain (Calcium/lipid-binding domain, CaLB)"/>
    <property type="match status" value="1"/>
</dbReference>
<dbReference type="FunFam" id="3.30.2410.10:FF:000001">
    <property type="entry name" value="E3 ubiquitin-protein ligase NEDD4-like"/>
    <property type="match status" value="1"/>
</dbReference>
<dbReference type="Proteomes" id="UP000466442">
    <property type="component" value="Linkage Group LG1"/>
</dbReference>
<sequence length="776" mass="89267">MSVDRINSHLSQANDYGFVPKNEQDRENLKRLRLKVISGHQLAKKDIFGASDPYVRIDLNTVNGDETIDSVLTKTKKKTLNPAWNEEFIFLVKPSDHKLILQVFDENRLTRDDFLGMVELSLVNLPRESDGRIVPTKQYILRPRSARSRVRGYLELYHAYVVDDNNTTTHEGEEPHGSEVEPGWELLDQNSLPNAGQNCDNHSLPPGWEERQDANGRTYYVNHVARSTQWDRPTESNSDNRSSSHAATEFQRRFHISVDEADSARRRSSVMSHVSSTEDSSTTSSEGLPDGWGLQIAPNGRVFFIDHNTKATTWVDPRTGRASVMPQQGATVGYVRTSAVPDSDGDLGPLPEGWEERTHTDGRIFFIDHNTRNTQWEDPRLANPQIAGPAVPYSRDYKRKYEYLKAQLRKPNNVPNKFEIKVRRNAILEDSYRIISNSASRPDLLKTKLWVEFEGEVGLDYGGLAREWFFLLSKEMFNPYYALFEYSAMDNYTLQINPISGLCNEEHLNYFKFIGRIAGLAVYHGKLLDAFFIRPFYKMMLGKPIELKDMESVDSEYYNSLLWIKENDPSELGLTFSIDEDSLGHMCQRELKPNGANISLAEDNKDEYIRLVIEWRFVSRVQEQMDAFLEGFNALVPLNFIKIFDENELELLMCGIQNIDVKDWKLNTVYKGDYHANHITIQWFWRVVLSFNNEMRSRLLQFVTGTSRVPMNGFKELYGSNGPQMFTIEKWGTTDNYPRAHTCFNRLDLPPYESFQDLKDKLVKAIEGSQGFAGVD</sequence>
<evidence type="ECO:0000256" key="1">
    <source>
        <dbReference type="ARBA" id="ARBA00000885"/>
    </source>
</evidence>
<keyword evidence="6" id="KW-0677">Repeat</keyword>
<keyword evidence="5 8" id="KW-0808">Transferase</keyword>
<evidence type="ECO:0000313" key="11">
    <source>
        <dbReference type="Proteomes" id="UP000466442"/>
    </source>
</evidence>
<feature type="region of interest" description="Disordered" evidence="9">
    <location>
        <begin position="225"/>
        <end position="292"/>
    </location>
</feature>
<evidence type="ECO:0000256" key="5">
    <source>
        <dbReference type="ARBA" id="ARBA00022679"/>
    </source>
</evidence>
<keyword evidence="11" id="KW-1185">Reference proteome</keyword>
<dbReference type="Gene3D" id="3.90.1750.10">
    <property type="entry name" value="Hect, E3 ligase catalytic domains"/>
    <property type="match status" value="1"/>
</dbReference>
<dbReference type="InterPro" id="IPR024928">
    <property type="entry name" value="E3_ub_ligase_SMURF1"/>
</dbReference>
<evidence type="ECO:0000256" key="3">
    <source>
        <dbReference type="ARBA" id="ARBA00004906"/>
    </source>
</evidence>
<dbReference type="GO" id="GO:0048814">
    <property type="term" value="P:regulation of dendrite morphogenesis"/>
    <property type="evidence" value="ECO:0007669"/>
    <property type="project" value="TreeGrafter"/>
</dbReference>
<dbReference type="InterPro" id="IPR000569">
    <property type="entry name" value="HECT_dom"/>
</dbReference>
<dbReference type="PIRSF" id="PIRSF001569">
    <property type="entry name" value="E3_ub_ligase_SMURF1"/>
    <property type="match status" value="1"/>
</dbReference>
<reference evidence="10" key="1">
    <citation type="journal article" date="2021" name="Mol. Ecol. Resour.">
        <title>Apolygus lucorum genome provides insights into omnivorousness and mesophyll feeding.</title>
        <authorList>
            <person name="Liu Y."/>
            <person name="Liu H."/>
            <person name="Wang H."/>
            <person name="Huang T."/>
            <person name="Liu B."/>
            <person name="Yang B."/>
            <person name="Yin L."/>
            <person name="Li B."/>
            <person name="Zhang Y."/>
            <person name="Zhang S."/>
            <person name="Jiang F."/>
            <person name="Zhang X."/>
            <person name="Ren Y."/>
            <person name="Wang B."/>
            <person name="Wang S."/>
            <person name="Lu Y."/>
            <person name="Wu K."/>
            <person name="Fan W."/>
            <person name="Wang G."/>
        </authorList>
    </citation>
    <scope>NUCLEOTIDE SEQUENCE</scope>
    <source>
        <strain evidence="10">12Hb</strain>
    </source>
</reference>
<comment type="subcellular location">
    <subcellularLocation>
        <location evidence="2">Cytoplasm</location>
    </subcellularLocation>
</comment>
<evidence type="ECO:0000313" key="10">
    <source>
        <dbReference type="EMBL" id="KAF6217140.1"/>
    </source>
</evidence>
<dbReference type="FunFam" id="3.30.2160.10:FF:000001">
    <property type="entry name" value="E3 ubiquitin-protein ligase NEDD4-like"/>
    <property type="match status" value="1"/>
</dbReference>
<dbReference type="Gene3D" id="3.30.2160.10">
    <property type="entry name" value="Hect, E3 ligase catalytic domain"/>
    <property type="match status" value="1"/>
</dbReference>
<dbReference type="GO" id="GO:0045879">
    <property type="term" value="P:negative regulation of smoothened signaling pathway"/>
    <property type="evidence" value="ECO:0007669"/>
    <property type="project" value="UniProtKB-ARBA"/>
</dbReference>
<evidence type="ECO:0000256" key="9">
    <source>
        <dbReference type="SAM" id="MobiDB-lite"/>
    </source>
</evidence>
<dbReference type="Pfam" id="PF00168">
    <property type="entry name" value="C2"/>
    <property type="match status" value="1"/>
</dbReference>
<dbReference type="GO" id="GO:0048260">
    <property type="term" value="P:positive regulation of receptor-mediated endocytosis"/>
    <property type="evidence" value="ECO:0007669"/>
    <property type="project" value="UniProtKB-ARBA"/>
</dbReference>
<dbReference type="InterPro" id="IPR001202">
    <property type="entry name" value="WW_dom"/>
</dbReference>
<organism evidence="10 11">
    <name type="scientific">Apolygus lucorum</name>
    <name type="common">Small green plant bug</name>
    <name type="synonym">Lygocoris lucorum</name>
    <dbReference type="NCBI Taxonomy" id="248454"/>
    <lineage>
        <taxon>Eukaryota</taxon>
        <taxon>Metazoa</taxon>
        <taxon>Ecdysozoa</taxon>
        <taxon>Arthropoda</taxon>
        <taxon>Hexapoda</taxon>
        <taxon>Insecta</taxon>
        <taxon>Pterygota</taxon>
        <taxon>Neoptera</taxon>
        <taxon>Paraneoptera</taxon>
        <taxon>Hemiptera</taxon>
        <taxon>Heteroptera</taxon>
        <taxon>Panheteroptera</taxon>
        <taxon>Cimicomorpha</taxon>
        <taxon>Miridae</taxon>
        <taxon>Mirini</taxon>
        <taxon>Apolygus</taxon>
    </lineage>
</organism>
<dbReference type="EC" id="2.3.2.26" evidence="8"/>
<dbReference type="PROSITE" id="PS50020">
    <property type="entry name" value="WW_DOMAIN_2"/>
    <property type="match status" value="3"/>
</dbReference>